<comment type="caution">
    <text evidence="4">The sequence shown here is derived from an EMBL/GenBank/DDBJ whole genome shotgun (WGS) entry which is preliminary data.</text>
</comment>
<dbReference type="SUPFAM" id="SSF54211">
    <property type="entry name" value="Ribosomal protein S5 domain 2-like"/>
    <property type="match status" value="1"/>
</dbReference>
<dbReference type="InterPro" id="IPR041699">
    <property type="entry name" value="AAA_32"/>
</dbReference>
<dbReference type="GO" id="GO:0004176">
    <property type="term" value="F:ATP-dependent peptidase activity"/>
    <property type="evidence" value="ECO:0007669"/>
    <property type="project" value="UniProtKB-UniRule"/>
</dbReference>
<name>A0A9X1XL96_9VIBR</name>
<dbReference type="Gene3D" id="3.30.230.10">
    <property type="match status" value="1"/>
</dbReference>
<dbReference type="Gene3D" id="3.40.50.300">
    <property type="entry name" value="P-loop containing nucleotide triphosphate hydrolases"/>
    <property type="match status" value="1"/>
</dbReference>
<sequence>MNQEIWRAVTPQYDAFKDIIEGISSIPPKAFMDTQNRLSGSINQFVGLSGVSRVMMINAPDNALYRNLISEQIRRCVDLSTPVVYSETLDSASVFGQYKAEDGVLKQHFPGLLDQANNGYLILTASFLLANPISWLKLKSVVLGQSASPLNLDPKHELLEAIHNHYNIKIVIVGDREQLAEIDYLDADIHTGLCLFSELELELPVTTDNIHTYLGYLNWICSSYSLPSLDSTSIERLLIAGARYTEDQGYIPICLMWHLALLQEAALVSNGETITFDHIDTAIDNKKYRESYLPERALSDILDGQVIIETKGEQVGQVNALTVIDVAGHPLSYGEPARISCVIHFGDGDVSDVERKVDLAGNLHAKGMMIMQAFVSSALQLDEPLPYSASLVFEQSYCEVDGDSASLAELCCFVSALSEYPISQEISVTGAVDQFGRVQAVGGLNEKIEGFYHVCKHQGFTGNQGVILPRSNLKHLALDKSVIESIKSGEFHIWPVSNVDEAVPILMNQPFRGDDDNSVVSKIAERIENFERLEHPPGIVERFKNWLSSY</sequence>
<dbReference type="PANTHER" id="PTHR10046">
    <property type="entry name" value="ATP DEPENDENT LON PROTEASE FAMILY MEMBER"/>
    <property type="match status" value="1"/>
</dbReference>
<dbReference type="EMBL" id="JAJHVV010000011">
    <property type="protein sequence ID" value="MCK6265022.1"/>
    <property type="molecule type" value="Genomic_DNA"/>
</dbReference>
<accession>A0A9X1XL96</accession>
<dbReference type="InterPro" id="IPR020568">
    <property type="entry name" value="Ribosomal_Su5_D2-typ_SF"/>
</dbReference>
<dbReference type="InterPro" id="IPR008269">
    <property type="entry name" value="Lon_proteolytic"/>
</dbReference>
<reference evidence="4" key="1">
    <citation type="submission" date="2021-11" db="EMBL/GenBank/DDBJ databases">
        <title>Vibrio ZSDE26 sp. nov. and Vibrio ZSDZ34 sp. nov., isolated from coastal seawater in Qingdao.</title>
        <authorList>
            <person name="Zhang P."/>
        </authorList>
    </citation>
    <scope>NUCLEOTIDE SEQUENCE</scope>
    <source>
        <strain evidence="4">ZSDE26</strain>
    </source>
</reference>
<dbReference type="GO" id="GO:0004252">
    <property type="term" value="F:serine-type endopeptidase activity"/>
    <property type="evidence" value="ECO:0007669"/>
    <property type="project" value="UniProtKB-UniRule"/>
</dbReference>
<feature type="active site" evidence="2">
    <location>
        <position position="404"/>
    </location>
</feature>
<keyword evidence="2" id="KW-0378">Hydrolase</keyword>
<feature type="active site" evidence="2">
    <location>
        <position position="447"/>
    </location>
</feature>
<dbReference type="InterPro" id="IPR027417">
    <property type="entry name" value="P-loop_NTPase"/>
</dbReference>
<organism evidence="4 5">
    <name type="scientific">Vibrio amylolyticus</name>
    <dbReference type="NCBI Taxonomy" id="2847292"/>
    <lineage>
        <taxon>Bacteria</taxon>
        <taxon>Pseudomonadati</taxon>
        <taxon>Pseudomonadota</taxon>
        <taxon>Gammaproteobacteria</taxon>
        <taxon>Vibrionales</taxon>
        <taxon>Vibrionaceae</taxon>
        <taxon>Vibrio</taxon>
    </lineage>
</organism>
<evidence type="ECO:0000313" key="4">
    <source>
        <dbReference type="EMBL" id="MCK6265022.1"/>
    </source>
</evidence>
<evidence type="ECO:0000313" key="5">
    <source>
        <dbReference type="Proteomes" id="UP001139559"/>
    </source>
</evidence>
<dbReference type="InterPro" id="IPR027065">
    <property type="entry name" value="Lon_Prtase"/>
</dbReference>
<dbReference type="AlphaFoldDB" id="A0A9X1XL96"/>
<dbReference type="Pfam" id="PF13654">
    <property type="entry name" value="AAA_32"/>
    <property type="match status" value="1"/>
</dbReference>
<dbReference type="GO" id="GO:0030163">
    <property type="term" value="P:protein catabolic process"/>
    <property type="evidence" value="ECO:0007669"/>
    <property type="project" value="InterPro"/>
</dbReference>
<proteinExistence type="inferred from homology"/>
<dbReference type="PRINTS" id="PR00830">
    <property type="entry name" value="ENDOLAPTASE"/>
</dbReference>
<dbReference type="Proteomes" id="UP001139559">
    <property type="component" value="Unassembled WGS sequence"/>
</dbReference>
<dbReference type="GO" id="GO:0005524">
    <property type="term" value="F:ATP binding"/>
    <property type="evidence" value="ECO:0007669"/>
    <property type="project" value="InterPro"/>
</dbReference>
<keyword evidence="1 2" id="KW-0645">Protease</keyword>
<keyword evidence="5" id="KW-1185">Reference proteome</keyword>
<dbReference type="InterPro" id="IPR014721">
    <property type="entry name" value="Ribsml_uS5_D2-typ_fold_subgr"/>
</dbReference>
<gene>
    <name evidence="4" type="ORF">KP803_17220</name>
</gene>
<evidence type="ECO:0000256" key="2">
    <source>
        <dbReference type="PROSITE-ProRule" id="PRU01122"/>
    </source>
</evidence>
<protein>
    <recommendedName>
        <fullName evidence="2">endopeptidase La</fullName>
        <ecNumber evidence="2">3.4.21.53</ecNumber>
    </recommendedName>
</protein>
<evidence type="ECO:0000259" key="3">
    <source>
        <dbReference type="PROSITE" id="PS51786"/>
    </source>
</evidence>
<evidence type="ECO:0000256" key="1">
    <source>
        <dbReference type="ARBA" id="ARBA00022670"/>
    </source>
</evidence>
<dbReference type="Pfam" id="PF05362">
    <property type="entry name" value="Lon_C"/>
    <property type="match status" value="1"/>
</dbReference>
<dbReference type="EC" id="3.4.21.53" evidence="2"/>
<comment type="catalytic activity">
    <reaction evidence="2">
        <text>Hydrolysis of proteins in presence of ATP.</text>
        <dbReference type="EC" id="3.4.21.53"/>
    </reaction>
</comment>
<feature type="domain" description="Lon proteolytic" evidence="3">
    <location>
        <begin position="312"/>
        <end position="509"/>
    </location>
</feature>
<comment type="similarity">
    <text evidence="2">Belongs to the peptidase S16 family.</text>
</comment>
<dbReference type="RefSeq" id="WP_248010101.1">
    <property type="nucleotide sequence ID" value="NZ_JAJHVV010000011.1"/>
</dbReference>
<keyword evidence="2" id="KW-0720">Serine protease</keyword>
<dbReference type="PROSITE" id="PS51786">
    <property type="entry name" value="LON_PROTEOLYTIC"/>
    <property type="match status" value="1"/>
</dbReference>
<dbReference type="GO" id="GO:0006508">
    <property type="term" value="P:proteolysis"/>
    <property type="evidence" value="ECO:0007669"/>
    <property type="project" value="UniProtKB-KW"/>
</dbReference>